<keyword evidence="2" id="KW-1185">Reference proteome</keyword>
<gene>
    <name evidence="1" type="ORF">BV898_13934</name>
</gene>
<dbReference type="AlphaFoldDB" id="A0A1W0W955"/>
<proteinExistence type="predicted"/>
<dbReference type="OrthoDB" id="6514900at2759"/>
<organism evidence="1 2">
    <name type="scientific">Hypsibius exemplaris</name>
    <name type="common">Freshwater tardigrade</name>
    <dbReference type="NCBI Taxonomy" id="2072580"/>
    <lineage>
        <taxon>Eukaryota</taxon>
        <taxon>Metazoa</taxon>
        <taxon>Ecdysozoa</taxon>
        <taxon>Tardigrada</taxon>
        <taxon>Eutardigrada</taxon>
        <taxon>Parachela</taxon>
        <taxon>Hypsibioidea</taxon>
        <taxon>Hypsibiidae</taxon>
        <taxon>Hypsibius</taxon>
    </lineage>
</organism>
<evidence type="ECO:0000313" key="2">
    <source>
        <dbReference type="Proteomes" id="UP000192578"/>
    </source>
</evidence>
<sequence length="100" mass="10775">MPSSTTTTRRSSSGMPAFSRVVLWTIVVLYLSQLVMSRSIPLHLSSHLREKRSGISDQRLAEIEALIAMAKAGRHHYGGGKLHGNSPFGGYNGVNPADVG</sequence>
<comment type="caution">
    <text evidence="1">The sequence shown here is derived from an EMBL/GenBank/DDBJ whole genome shotgun (WGS) entry which is preliminary data.</text>
</comment>
<protein>
    <submittedName>
        <fullName evidence="1">Uncharacterized protein</fullName>
    </submittedName>
</protein>
<name>A0A1W0W955_HYPEX</name>
<evidence type="ECO:0000313" key="1">
    <source>
        <dbReference type="EMBL" id="OQV11736.1"/>
    </source>
</evidence>
<accession>A0A1W0W955</accession>
<dbReference type="EMBL" id="MTYJ01000162">
    <property type="protein sequence ID" value="OQV11736.1"/>
    <property type="molecule type" value="Genomic_DNA"/>
</dbReference>
<reference evidence="2" key="1">
    <citation type="submission" date="2017-01" db="EMBL/GenBank/DDBJ databases">
        <title>Comparative genomics of anhydrobiosis in the tardigrade Hypsibius dujardini.</title>
        <authorList>
            <person name="Yoshida Y."/>
            <person name="Koutsovoulos G."/>
            <person name="Laetsch D."/>
            <person name="Stevens L."/>
            <person name="Kumar S."/>
            <person name="Horikawa D."/>
            <person name="Ishino K."/>
            <person name="Komine S."/>
            <person name="Tomita M."/>
            <person name="Blaxter M."/>
            <person name="Arakawa K."/>
        </authorList>
    </citation>
    <scope>NUCLEOTIDE SEQUENCE [LARGE SCALE GENOMIC DNA]</scope>
    <source>
        <strain evidence="2">Z151</strain>
    </source>
</reference>
<dbReference type="Proteomes" id="UP000192578">
    <property type="component" value="Unassembled WGS sequence"/>
</dbReference>